<reference evidence="4" key="1">
    <citation type="submission" date="2023-09" db="EMBL/GenBank/DDBJ databases">
        <title>Demequina sp. a novel bacteria isolated from Capsicum annuum.</title>
        <authorList>
            <person name="Humaira Z."/>
            <person name="Lee J."/>
            <person name="Cho D."/>
        </authorList>
    </citation>
    <scope>NUCLEOTIDE SEQUENCE</scope>
    <source>
        <strain evidence="4">PMTSA13</strain>
    </source>
</reference>
<feature type="domain" description="Acetyl xylan esterase" evidence="3">
    <location>
        <begin position="1"/>
        <end position="325"/>
    </location>
</feature>
<name>A0AA96FDX5_9MICO</name>
<evidence type="ECO:0000259" key="3">
    <source>
        <dbReference type="Pfam" id="PF05448"/>
    </source>
</evidence>
<dbReference type="Gene3D" id="3.40.50.1820">
    <property type="entry name" value="alpha/beta hydrolase"/>
    <property type="match status" value="1"/>
</dbReference>
<dbReference type="PANTHER" id="PTHR40111">
    <property type="entry name" value="CEPHALOSPORIN-C DEACETYLASE"/>
    <property type="match status" value="1"/>
</dbReference>
<dbReference type="AlphaFoldDB" id="A0AA96FDX5"/>
<feature type="binding site" evidence="2">
    <location>
        <position position="92"/>
    </location>
    <ligand>
        <name>substrate</name>
    </ligand>
</feature>
<sequence>MALYDLPLEELEAYRPEIAEPDDFDAFWSTTLAQSRSAARAPVAVPVDTGLARVKVHDVSFSGYGGEPIKAWLSAPAEAAGPLPVVVQFQGYGGGRGLPVEHTLWPSVGVAHLMVDTRGQGAAGWGSVGDTPDPHGSGPAHSGFLTRGILDPHEHYYVRAMTDAALAIDAAAALPGVEASRIIVAGASQGGALAIAAVGLHDAPIALMADVAFLCHIRRAVDLVDGDPYDEVRSYLAAHRDRVEQVFHTLSYVDAANHARRGRARALWSVALRDTTCPPSTTYAAFHRYGELGGEPDKRIEVYPYNNHEGGGAFQIKKQLEFVTELLAAAV</sequence>
<dbReference type="InterPro" id="IPR039069">
    <property type="entry name" value="CE7"/>
</dbReference>
<dbReference type="SUPFAM" id="SSF53474">
    <property type="entry name" value="alpha/beta-Hydrolases"/>
    <property type="match status" value="1"/>
</dbReference>
<evidence type="ECO:0000256" key="2">
    <source>
        <dbReference type="PIRSR" id="PIRSR639069-2"/>
    </source>
</evidence>
<dbReference type="GO" id="GO:0052689">
    <property type="term" value="F:carboxylic ester hydrolase activity"/>
    <property type="evidence" value="ECO:0007669"/>
    <property type="project" value="TreeGrafter"/>
</dbReference>
<dbReference type="EMBL" id="CP134880">
    <property type="protein sequence ID" value="WNM27652.1"/>
    <property type="molecule type" value="Genomic_DNA"/>
</dbReference>
<dbReference type="KEGG" id="dcp:RN607_01200"/>
<gene>
    <name evidence="4" type="ORF">RN607_01200</name>
</gene>
<feature type="active site" description="Nucleophile" evidence="1">
    <location>
        <position position="188"/>
    </location>
</feature>
<dbReference type="Proteomes" id="UP001303408">
    <property type="component" value="Chromosome"/>
</dbReference>
<proteinExistence type="predicted"/>
<organism evidence="4">
    <name type="scientific">Demequina capsici</name>
    <dbReference type="NCBI Taxonomy" id="3075620"/>
    <lineage>
        <taxon>Bacteria</taxon>
        <taxon>Bacillati</taxon>
        <taxon>Actinomycetota</taxon>
        <taxon>Actinomycetes</taxon>
        <taxon>Micrococcales</taxon>
        <taxon>Demequinaceae</taxon>
        <taxon>Demequina</taxon>
    </lineage>
</organism>
<dbReference type="GO" id="GO:0005976">
    <property type="term" value="P:polysaccharide metabolic process"/>
    <property type="evidence" value="ECO:0007669"/>
    <property type="project" value="TreeGrafter"/>
</dbReference>
<protein>
    <submittedName>
        <fullName evidence="4">Acetylxylan esterase</fullName>
    </submittedName>
</protein>
<feature type="active site" description="Charge relay system" evidence="1">
    <location>
        <position position="274"/>
    </location>
</feature>
<dbReference type="RefSeq" id="WP_313543787.1">
    <property type="nucleotide sequence ID" value="NZ_CP134880.1"/>
</dbReference>
<accession>A0AA96FDX5</accession>
<evidence type="ECO:0000256" key="1">
    <source>
        <dbReference type="PIRSR" id="PIRSR639069-1"/>
    </source>
</evidence>
<dbReference type="InterPro" id="IPR029058">
    <property type="entry name" value="AB_hydrolase_fold"/>
</dbReference>
<evidence type="ECO:0000313" key="4">
    <source>
        <dbReference type="EMBL" id="WNM27652.1"/>
    </source>
</evidence>
<feature type="active site" description="Charge relay system" evidence="1">
    <location>
        <position position="308"/>
    </location>
</feature>
<dbReference type="Pfam" id="PF05448">
    <property type="entry name" value="AXE1"/>
    <property type="match status" value="1"/>
</dbReference>
<dbReference type="InterPro" id="IPR008391">
    <property type="entry name" value="AXE1_dom"/>
</dbReference>
<dbReference type="PANTHER" id="PTHR40111:SF1">
    <property type="entry name" value="CEPHALOSPORIN-C DEACETYLASE"/>
    <property type="match status" value="1"/>
</dbReference>